<dbReference type="EMBL" id="CAKOFQ010006653">
    <property type="protein sequence ID" value="CAH1954234.1"/>
    <property type="molecule type" value="Genomic_DNA"/>
</dbReference>
<keyword evidence="2" id="KW-1185">Reference proteome</keyword>
<gene>
    <name evidence="1" type="ORF">ACAOBT_LOCUS435</name>
</gene>
<name>A0A9P0JK00_ACAOB</name>
<dbReference type="OrthoDB" id="1405469at2759"/>
<reference evidence="1" key="1">
    <citation type="submission" date="2022-03" db="EMBL/GenBank/DDBJ databases">
        <authorList>
            <person name="Sayadi A."/>
        </authorList>
    </citation>
    <scope>NUCLEOTIDE SEQUENCE</scope>
</reference>
<accession>A0A9P0JK00</accession>
<evidence type="ECO:0000313" key="2">
    <source>
        <dbReference type="Proteomes" id="UP001152888"/>
    </source>
</evidence>
<dbReference type="AlphaFoldDB" id="A0A9P0JK00"/>
<dbReference type="Proteomes" id="UP001152888">
    <property type="component" value="Unassembled WGS sequence"/>
</dbReference>
<evidence type="ECO:0000313" key="1">
    <source>
        <dbReference type="EMBL" id="CAH1954234.1"/>
    </source>
</evidence>
<organism evidence="1 2">
    <name type="scientific">Acanthoscelides obtectus</name>
    <name type="common">Bean weevil</name>
    <name type="synonym">Bruchus obtectus</name>
    <dbReference type="NCBI Taxonomy" id="200917"/>
    <lineage>
        <taxon>Eukaryota</taxon>
        <taxon>Metazoa</taxon>
        <taxon>Ecdysozoa</taxon>
        <taxon>Arthropoda</taxon>
        <taxon>Hexapoda</taxon>
        <taxon>Insecta</taxon>
        <taxon>Pterygota</taxon>
        <taxon>Neoptera</taxon>
        <taxon>Endopterygota</taxon>
        <taxon>Coleoptera</taxon>
        <taxon>Polyphaga</taxon>
        <taxon>Cucujiformia</taxon>
        <taxon>Chrysomeloidea</taxon>
        <taxon>Chrysomelidae</taxon>
        <taxon>Bruchinae</taxon>
        <taxon>Bruchini</taxon>
        <taxon>Acanthoscelides</taxon>
    </lineage>
</organism>
<sequence>MSVRAFSTQLFKHGKALVRQICKKESIASRNIALKINAAQQTTPKPAKVFDNRIVPRISGLRNVGVQIGLQARRILIDNVLNRVTNSLAADLRKRAARSISGTFECNWHMQGHRCSGASRVPFSKKCVIMI</sequence>
<protein>
    <submittedName>
        <fullName evidence="1">Uncharacterized protein</fullName>
    </submittedName>
</protein>
<comment type="caution">
    <text evidence="1">The sequence shown here is derived from an EMBL/GenBank/DDBJ whole genome shotgun (WGS) entry which is preliminary data.</text>
</comment>
<proteinExistence type="predicted"/>